<evidence type="ECO:0000256" key="4">
    <source>
        <dbReference type="ARBA" id="ARBA00022989"/>
    </source>
</evidence>
<feature type="transmembrane region" description="Helical" evidence="6">
    <location>
        <begin position="402"/>
        <end position="422"/>
    </location>
</feature>
<dbReference type="Gene3D" id="1.20.1250.20">
    <property type="entry name" value="MFS general substrate transporter like domains"/>
    <property type="match status" value="2"/>
</dbReference>
<feature type="domain" description="Major facilitator superfamily (MFS) profile" evidence="7">
    <location>
        <begin position="18"/>
        <end position="425"/>
    </location>
</feature>
<protein>
    <submittedName>
        <fullName evidence="8">MFS transporter</fullName>
    </submittedName>
</protein>
<gene>
    <name evidence="8" type="ORF">EZJ44_07935</name>
</gene>
<dbReference type="InterPro" id="IPR050189">
    <property type="entry name" value="MFS_Efflux_Transporters"/>
</dbReference>
<feature type="transmembrane region" description="Helical" evidence="6">
    <location>
        <begin position="234"/>
        <end position="251"/>
    </location>
</feature>
<dbReference type="PROSITE" id="PS50850">
    <property type="entry name" value="MFS"/>
    <property type="match status" value="1"/>
</dbReference>
<comment type="caution">
    <text evidence="8">The sequence shown here is derived from an EMBL/GenBank/DDBJ whole genome shotgun (WGS) entry which is preliminary data.</text>
</comment>
<keyword evidence="4 6" id="KW-1133">Transmembrane helix</keyword>
<feature type="transmembrane region" description="Helical" evidence="6">
    <location>
        <begin position="15"/>
        <end position="32"/>
    </location>
</feature>
<evidence type="ECO:0000256" key="3">
    <source>
        <dbReference type="ARBA" id="ARBA00022692"/>
    </source>
</evidence>
<dbReference type="GO" id="GO:0005886">
    <property type="term" value="C:plasma membrane"/>
    <property type="evidence" value="ECO:0007669"/>
    <property type="project" value="UniProtKB-SubCell"/>
</dbReference>
<feature type="transmembrane region" description="Helical" evidence="6">
    <location>
        <begin position="303"/>
        <end position="320"/>
    </location>
</feature>
<evidence type="ECO:0000259" key="7">
    <source>
        <dbReference type="PROSITE" id="PS50850"/>
    </source>
</evidence>
<feature type="transmembrane region" description="Helical" evidence="6">
    <location>
        <begin position="359"/>
        <end position="382"/>
    </location>
</feature>
<feature type="transmembrane region" description="Helical" evidence="6">
    <location>
        <begin position="155"/>
        <end position="173"/>
    </location>
</feature>
<dbReference type="GO" id="GO:0022857">
    <property type="term" value="F:transmembrane transporter activity"/>
    <property type="evidence" value="ECO:0007669"/>
    <property type="project" value="InterPro"/>
</dbReference>
<evidence type="ECO:0000256" key="1">
    <source>
        <dbReference type="ARBA" id="ARBA00004651"/>
    </source>
</evidence>
<accession>A0A4Q9UYS2</accession>
<keyword evidence="9" id="KW-1185">Reference proteome</keyword>
<feature type="transmembrane region" description="Helical" evidence="6">
    <location>
        <begin position="107"/>
        <end position="134"/>
    </location>
</feature>
<keyword evidence="3 6" id="KW-0812">Transmembrane</keyword>
<dbReference type="EMBL" id="SJDT01000007">
    <property type="protein sequence ID" value="TBW20848.1"/>
    <property type="molecule type" value="Genomic_DNA"/>
</dbReference>
<feature type="transmembrane region" description="Helical" evidence="6">
    <location>
        <begin position="179"/>
        <end position="197"/>
    </location>
</feature>
<dbReference type="InterPro" id="IPR036259">
    <property type="entry name" value="MFS_trans_sf"/>
</dbReference>
<feature type="transmembrane region" description="Helical" evidence="6">
    <location>
        <begin position="82"/>
        <end position="101"/>
    </location>
</feature>
<feature type="transmembrane region" description="Helical" evidence="6">
    <location>
        <begin position="52"/>
        <end position="70"/>
    </location>
</feature>
<evidence type="ECO:0000313" key="9">
    <source>
        <dbReference type="Proteomes" id="UP000293036"/>
    </source>
</evidence>
<dbReference type="Proteomes" id="UP000293036">
    <property type="component" value="Unassembled WGS sequence"/>
</dbReference>
<name>A0A4Q9UYS2_9ACTO</name>
<feature type="transmembrane region" description="Helical" evidence="6">
    <location>
        <begin position="326"/>
        <end position="347"/>
    </location>
</feature>
<dbReference type="SUPFAM" id="SSF103473">
    <property type="entry name" value="MFS general substrate transporter"/>
    <property type="match status" value="1"/>
</dbReference>
<keyword evidence="2" id="KW-1003">Cell membrane</keyword>
<sequence length="445" mass="48054">MSILRKNGFETREQVSAFFTIVFSGQLVYSAFESLKIPFYDKLIDYYGLTDTQFGLLFTMLGVAMFFYIPGGWVNNRFNVRVVLISGLVYRLFSSLFIILVRPSFSILMFVTFTWGVLDAIFWPAVVKGVALYSGRANKGVGLGTLAALRAGGEAVLNGILIGILTLAGGSMLVFKGGMIVYALLTIPMIVFIYRFVPGDPRVEGHVPDYDDAVQVSAKQAFFALVATLKIARVWSAGICGMCVYWVYMTIFYTEPFLTRAYGMSEANASWFSVLSTIIFGVSGGIIGGLISDKIVKSAAKTLLIVSLSATAIMVYLAVLPKNPTWLVGAIVGIVALTFVVIMGTGIQQAPVAELHLPSYQVGSAMAVNSFLGFACILWAMTINGRILDAHESEPGAAFTQIFVLMAVVSAVGALAAGLLVWMNKRVAAAQELELGNELISELVS</sequence>
<dbReference type="RefSeq" id="WP_131282185.1">
    <property type="nucleotide sequence ID" value="NZ_JBHSLR010000003.1"/>
</dbReference>
<evidence type="ECO:0000313" key="8">
    <source>
        <dbReference type="EMBL" id="TBW20848.1"/>
    </source>
</evidence>
<dbReference type="PANTHER" id="PTHR43124">
    <property type="entry name" value="PURINE EFFLUX PUMP PBUE"/>
    <property type="match status" value="1"/>
</dbReference>
<dbReference type="AlphaFoldDB" id="A0A4Q9UYS2"/>
<keyword evidence="5 6" id="KW-0472">Membrane</keyword>
<dbReference type="InterPro" id="IPR011701">
    <property type="entry name" value="MFS"/>
</dbReference>
<evidence type="ECO:0000256" key="2">
    <source>
        <dbReference type="ARBA" id="ARBA00022475"/>
    </source>
</evidence>
<comment type="subcellular location">
    <subcellularLocation>
        <location evidence="1">Cell membrane</location>
        <topology evidence="1">Multi-pass membrane protein</topology>
    </subcellularLocation>
</comment>
<dbReference type="InterPro" id="IPR020846">
    <property type="entry name" value="MFS_dom"/>
</dbReference>
<proteinExistence type="predicted"/>
<dbReference type="PANTHER" id="PTHR43124:SF3">
    <property type="entry name" value="CHLORAMPHENICOL EFFLUX PUMP RV0191"/>
    <property type="match status" value="1"/>
</dbReference>
<feature type="transmembrane region" description="Helical" evidence="6">
    <location>
        <begin position="271"/>
        <end position="291"/>
    </location>
</feature>
<dbReference type="Pfam" id="PF07690">
    <property type="entry name" value="MFS_1"/>
    <property type="match status" value="1"/>
</dbReference>
<reference evidence="8 9" key="1">
    <citation type="submission" date="2019-02" db="EMBL/GenBank/DDBJ databases">
        <title>Arcanobacterium bovis sp. nov., isolated from the milk of a cow with mastitis.</title>
        <authorList>
            <person name="Sammra O."/>
            <person name="Foster G."/>
            <person name="Hassan A."/>
            <person name="Alssahen M."/>
            <person name="Laemmler C."/>
            <person name="Borowiak M."/>
            <person name="Malorny B."/>
            <person name="Abdulmawjood A."/>
        </authorList>
    </citation>
    <scope>NUCLEOTIDE SEQUENCE [LARGE SCALE GENOMIC DNA]</scope>
    <source>
        <strain evidence="8 9">C605018/01/1</strain>
    </source>
</reference>
<dbReference type="OrthoDB" id="9773404at2"/>
<evidence type="ECO:0000256" key="5">
    <source>
        <dbReference type="ARBA" id="ARBA00023136"/>
    </source>
</evidence>
<organism evidence="8 9">
    <name type="scientific">Arcanobacterium bovis</name>
    <dbReference type="NCBI Taxonomy" id="2529275"/>
    <lineage>
        <taxon>Bacteria</taxon>
        <taxon>Bacillati</taxon>
        <taxon>Actinomycetota</taxon>
        <taxon>Actinomycetes</taxon>
        <taxon>Actinomycetales</taxon>
        <taxon>Actinomycetaceae</taxon>
        <taxon>Arcanobacterium</taxon>
    </lineage>
</organism>
<evidence type="ECO:0000256" key="6">
    <source>
        <dbReference type="SAM" id="Phobius"/>
    </source>
</evidence>